<dbReference type="PANTHER" id="PTHR46082:SF11">
    <property type="entry name" value="AAA+ ATPASE DOMAIN-CONTAINING PROTEIN-RELATED"/>
    <property type="match status" value="1"/>
</dbReference>
<feature type="compositionally biased region" description="Basic and acidic residues" evidence="1">
    <location>
        <begin position="523"/>
        <end position="537"/>
    </location>
</feature>
<accession>A0A194X1J2</accession>
<dbReference type="SUPFAM" id="SSF52540">
    <property type="entry name" value="P-loop containing nucleoside triphosphate hydrolases"/>
    <property type="match status" value="1"/>
</dbReference>
<evidence type="ECO:0000313" key="2">
    <source>
        <dbReference type="EMBL" id="KUJ13717.1"/>
    </source>
</evidence>
<feature type="region of interest" description="Disordered" evidence="1">
    <location>
        <begin position="523"/>
        <end position="544"/>
    </location>
</feature>
<evidence type="ECO:0000256" key="1">
    <source>
        <dbReference type="SAM" id="MobiDB-lite"/>
    </source>
</evidence>
<gene>
    <name evidence="2" type="ORF">LY89DRAFT_621335</name>
</gene>
<dbReference type="InterPro" id="IPR011990">
    <property type="entry name" value="TPR-like_helical_dom_sf"/>
</dbReference>
<dbReference type="KEGG" id="psco:LY89DRAFT_621335"/>
<dbReference type="EMBL" id="KQ947421">
    <property type="protein sequence ID" value="KUJ13717.1"/>
    <property type="molecule type" value="Genomic_DNA"/>
</dbReference>
<proteinExistence type="predicted"/>
<dbReference type="InParanoid" id="A0A194X1J2"/>
<dbReference type="RefSeq" id="XP_018068072.1">
    <property type="nucleotide sequence ID" value="XM_018210946.1"/>
</dbReference>
<dbReference type="STRING" id="149040.A0A194X1J2"/>
<protein>
    <submittedName>
        <fullName evidence="2">Tetratricopeptide repeat domain-containing protein</fullName>
    </submittedName>
</protein>
<dbReference type="Gene3D" id="1.25.40.10">
    <property type="entry name" value="Tetratricopeptide repeat domain"/>
    <property type="match status" value="2"/>
</dbReference>
<dbReference type="SUPFAM" id="SSF48452">
    <property type="entry name" value="TPR-like"/>
    <property type="match status" value="2"/>
</dbReference>
<sequence length="1104" mass="125235">MDPLSILAGTTGLLDVSFRVISYLKDLEESAGKVEDEIAALSQEISALITVNDAIEALWLANHDTAPGSPFQDTTDVEDLWKRLAGLLRDCRDTAQKLEALLKEVMGKKGPKVSGKWDGIRKQLRKDSKEKEWTDVRHRLSSYQAGLQMLLSALSVVYTRNSSSSTQHVAGSLDRIQRQSSTLQYQMEFLRHKLNALNSSDSDKLRNSINSAQAVASLLSLNQCFDIPQTVSSIFTGRDLLLKELKHMLDVATPQHQSHSQKRFVIYGLGGSGKTQFCCKFAQDNREYFWGVFWIDGSSYENARHTFSKIATMGGADPNENAAKSWLSSQQQPWLLLIDNADDPDIDVTRYFPGGERGVILMTTRNPSNKVHGTVGSRFWHFEKLETDEASDLLLKAADLPGPWELQTRTSAARIADALGYLPLALIHAGKAIMDGLCSLANYLDFYGRTWKRIRRARSMSGYVGDENANMNVYSTWEIVYLGLEAKKTETSKDGVELLKTFSFFYWEDIGVDILIAAAKNGRREQETTKPNEDKTKTPSPQQVSKKPWSLYFREIIIDWVENLQKVRPILPDVLRDDDQTSFDEDRLRTALTFLVQMGMLTYHSDSDTYWMHPLVHTWVRERPQTSTGEQAIWCQAAATTLTSCIFFKPPLEYATSDERLKISIFPHIENLRRAQNTIRERIQENQKTRRRSWLSSWIAPPVISSGMQPLEWVKYSLVYMQAGKWDEAEKLQLPVKELACQRLGLDHPRSIDIIQLLSVTYGLQARNNKAAILLRQALDACQRLYGHDHPRTLKMTDILGATCLLQSRLSESRTLHEHAVKGMTEVLGAEHEDTLIAVDNLGKVMSRYFFWDKARDLHLRAFHGMRKTLGSTHLHTLQAMEHVALSHMYLGDLDLAQEFAQEVLEKREKKVGKEHPYTLMAKLTVARVKSAQNETEEAERIIRTNLPVGERNLGDNHLGILLARVFLSEVLFRQQKYSEAEQILLSVVQRHRYEGSRREDGEHVDRIQALWFLLKCYQAQNKIEDAIKIGDELYESVHTIGGEGFGRGHVFAKLLDQKREELQALKSGSDPAPVPYDPISPNSQSAETIRSSSPVPVTKSLTF</sequence>
<dbReference type="GeneID" id="28820672"/>
<keyword evidence="3" id="KW-1185">Reference proteome</keyword>
<dbReference type="InterPro" id="IPR053137">
    <property type="entry name" value="NLR-like"/>
</dbReference>
<dbReference type="AlphaFoldDB" id="A0A194X1J2"/>
<dbReference type="PANTHER" id="PTHR46082">
    <property type="entry name" value="ATP/GTP-BINDING PROTEIN-RELATED"/>
    <property type="match status" value="1"/>
</dbReference>
<reference evidence="2 3" key="1">
    <citation type="submission" date="2015-10" db="EMBL/GenBank/DDBJ databases">
        <title>Full genome of DAOMC 229536 Phialocephala scopiformis, a fungal endophyte of spruce producing the potent anti-insectan compound rugulosin.</title>
        <authorList>
            <consortium name="DOE Joint Genome Institute"/>
            <person name="Walker A.K."/>
            <person name="Frasz S.L."/>
            <person name="Seifert K.A."/>
            <person name="Miller J.D."/>
            <person name="Mondo S.J."/>
            <person name="Labutti K."/>
            <person name="Lipzen A."/>
            <person name="Dockter R."/>
            <person name="Kennedy M."/>
            <person name="Grigoriev I.V."/>
            <person name="Spatafora J.W."/>
        </authorList>
    </citation>
    <scope>NUCLEOTIDE SEQUENCE [LARGE SCALE GENOMIC DNA]</scope>
    <source>
        <strain evidence="2 3">CBS 120377</strain>
    </source>
</reference>
<organism evidence="2 3">
    <name type="scientific">Mollisia scopiformis</name>
    <name type="common">Conifer needle endophyte fungus</name>
    <name type="synonym">Phialocephala scopiformis</name>
    <dbReference type="NCBI Taxonomy" id="149040"/>
    <lineage>
        <taxon>Eukaryota</taxon>
        <taxon>Fungi</taxon>
        <taxon>Dikarya</taxon>
        <taxon>Ascomycota</taxon>
        <taxon>Pezizomycotina</taxon>
        <taxon>Leotiomycetes</taxon>
        <taxon>Helotiales</taxon>
        <taxon>Mollisiaceae</taxon>
        <taxon>Mollisia</taxon>
    </lineage>
</organism>
<dbReference type="Proteomes" id="UP000070700">
    <property type="component" value="Unassembled WGS sequence"/>
</dbReference>
<dbReference type="InterPro" id="IPR027417">
    <property type="entry name" value="P-loop_NTPase"/>
</dbReference>
<evidence type="ECO:0000313" key="3">
    <source>
        <dbReference type="Proteomes" id="UP000070700"/>
    </source>
</evidence>
<dbReference type="OrthoDB" id="5086500at2759"/>
<feature type="region of interest" description="Disordered" evidence="1">
    <location>
        <begin position="1065"/>
        <end position="1104"/>
    </location>
</feature>
<feature type="compositionally biased region" description="Polar residues" evidence="1">
    <location>
        <begin position="1081"/>
        <end position="1104"/>
    </location>
</feature>
<name>A0A194X1J2_MOLSC</name>
<dbReference type="Gene3D" id="3.40.50.300">
    <property type="entry name" value="P-loop containing nucleotide triphosphate hydrolases"/>
    <property type="match status" value="1"/>
</dbReference>
<dbReference type="Pfam" id="PF13424">
    <property type="entry name" value="TPR_12"/>
    <property type="match status" value="2"/>
</dbReference>